<accession>A0ACB7RPL2</accession>
<evidence type="ECO:0000313" key="2">
    <source>
        <dbReference type="Proteomes" id="UP000821845"/>
    </source>
</evidence>
<organism evidence="1 2">
    <name type="scientific">Hyalomma asiaticum</name>
    <name type="common">Tick</name>
    <dbReference type="NCBI Taxonomy" id="266040"/>
    <lineage>
        <taxon>Eukaryota</taxon>
        <taxon>Metazoa</taxon>
        <taxon>Ecdysozoa</taxon>
        <taxon>Arthropoda</taxon>
        <taxon>Chelicerata</taxon>
        <taxon>Arachnida</taxon>
        <taxon>Acari</taxon>
        <taxon>Parasitiformes</taxon>
        <taxon>Ixodida</taxon>
        <taxon>Ixodoidea</taxon>
        <taxon>Ixodidae</taxon>
        <taxon>Hyalomminae</taxon>
        <taxon>Hyalomma</taxon>
    </lineage>
</organism>
<gene>
    <name evidence="1" type="ORF">HPB50_027126</name>
</gene>
<dbReference type="Proteomes" id="UP000821845">
    <property type="component" value="Chromosome 9"/>
</dbReference>
<sequence length="378" mass="41491">MSTSMKHSTEISLKLPNAEAGSLKSSLEPRVQTSLPVVLGLFAATTFTDVSKMVCSYSLRYYNKGSYPMNQSLLVALTEALKCALVTVVHVVTSGSLRMRPSFKFLLPSVIYMVTNNIFFFTLHYVTPAVWIVISQCRIFLTLFVYKYPFGRHVTRAQWTAGALIAAAVVSSQADALVSHARTASVATAMGLALLCGALSTVASVYTEYYFKNDSRSIWEQQCQIYFGTAFISGIAPLLTAEQLIRAEELTGRVLDFLVTTIVFSATYGLCVAAVVTRLDNVVKHHLSATSGTLNAFASSALFPDQFSITPAYVVSLFVLMVAIYLYEKKSFVLPDCWDRRCWDSSKCTGPTPVSNTGEPDQRTDDDEKVPLVSPCQV</sequence>
<proteinExistence type="predicted"/>
<dbReference type="EMBL" id="CM023489">
    <property type="protein sequence ID" value="KAH6923313.1"/>
    <property type="molecule type" value="Genomic_DNA"/>
</dbReference>
<reference evidence="1" key="1">
    <citation type="submission" date="2020-05" db="EMBL/GenBank/DDBJ databases">
        <title>Large-scale comparative analyses of tick genomes elucidate their genetic diversity and vector capacities.</title>
        <authorList>
            <person name="Jia N."/>
            <person name="Wang J."/>
            <person name="Shi W."/>
            <person name="Du L."/>
            <person name="Sun Y."/>
            <person name="Zhan W."/>
            <person name="Jiang J."/>
            <person name="Wang Q."/>
            <person name="Zhang B."/>
            <person name="Ji P."/>
            <person name="Sakyi L.B."/>
            <person name="Cui X."/>
            <person name="Yuan T."/>
            <person name="Jiang B."/>
            <person name="Yang W."/>
            <person name="Lam T.T.-Y."/>
            <person name="Chang Q."/>
            <person name="Ding S."/>
            <person name="Wang X."/>
            <person name="Zhu J."/>
            <person name="Ruan X."/>
            <person name="Zhao L."/>
            <person name="Wei J."/>
            <person name="Que T."/>
            <person name="Du C."/>
            <person name="Cheng J."/>
            <person name="Dai P."/>
            <person name="Han X."/>
            <person name="Huang E."/>
            <person name="Gao Y."/>
            <person name="Liu J."/>
            <person name="Shao H."/>
            <person name="Ye R."/>
            <person name="Li L."/>
            <person name="Wei W."/>
            <person name="Wang X."/>
            <person name="Wang C."/>
            <person name="Yang T."/>
            <person name="Huo Q."/>
            <person name="Li W."/>
            <person name="Guo W."/>
            <person name="Chen H."/>
            <person name="Zhou L."/>
            <person name="Ni X."/>
            <person name="Tian J."/>
            <person name="Zhou Y."/>
            <person name="Sheng Y."/>
            <person name="Liu T."/>
            <person name="Pan Y."/>
            <person name="Xia L."/>
            <person name="Li J."/>
            <person name="Zhao F."/>
            <person name="Cao W."/>
        </authorList>
    </citation>
    <scope>NUCLEOTIDE SEQUENCE</scope>
    <source>
        <strain evidence="1">Hyas-2018</strain>
    </source>
</reference>
<evidence type="ECO:0000313" key="1">
    <source>
        <dbReference type="EMBL" id="KAH6923313.1"/>
    </source>
</evidence>
<name>A0ACB7RPL2_HYAAI</name>
<protein>
    <submittedName>
        <fullName evidence="1">Uncharacterized protein</fullName>
    </submittedName>
</protein>
<keyword evidence="2" id="KW-1185">Reference proteome</keyword>
<comment type="caution">
    <text evidence="1">The sequence shown here is derived from an EMBL/GenBank/DDBJ whole genome shotgun (WGS) entry which is preliminary data.</text>
</comment>